<feature type="signal peptide" evidence="1">
    <location>
        <begin position="1"/>
        <end position="18"/>
    </location>
</feature>
<dbReference type="AlphaFoldDB" id="A0A1G1TML3"/>
<protein>
    <recommendedName>
        <fullName evidence="2">Copper-binding protein MbnP-like domain-containing protein</fullName>
    </recommendedName>
</protein>
<dbReference type="PROSITE" id="PS51257">
    <property type="entry name" value="PROKAR_LIPOPROTEIN"/>
    <property type="match status" value="1"/>
</dbReference>
<proteinExistence type="predicted"/>
<dbReference type="InterPro" id="IPR046863">
    <property type="entry name" value="MbnP-like_dom"/>
</dbReference>
<dbReference type="OrthoDB" id="1422031at2"/>
<evidence type="ECO:0000313" key="3">
    <source>
        <dbReference type="EMBL" id="OGX92117.1"/>
    </source>
</evidence>
<feature type="domain" description="Copper-binding protein MbnP-like" evidence="2">
    <location>
        <begin position="32"/>
        <end position="226"/>
    </location>
</feature>
<keyword evidence="1" id="KW-0732">Signal</keyword>
<sequence length="258" mass="27042">MNLRFRAWALLLPLVALAAGCEKDADPATVATGSVALDLTHVVGTAPLAFDGTRYTKADGQTFQVTKFKYLLSNVQLLRADGTAYAAPESYYLVDAAKTATLHLVVPGVPLADYTGLRFVVGVDAARNTAGAQTGALDPNNDLYWDWTAGYVFLKMEGTSPQAPHPAAATEGGLRFHVGDNGTQRTITFAAAPLAVSATQAPTVHLRVNVLALFDNAGAPSKNIDFSKISDAMGGVSAPLVADNYAAGLFTLERVASN</sequence>
<dbReference type="Pfam" id="PF20243">
    <property type="entry name" value="MbnP"/>
    <property type="match status" value="1"/>
</dbReference>
<comment type="caution">
    <text evidence="3">The sequence shown here is derived from an EMBL/GenBank/DDBJ whole genome shotgun (WGS) entry which is preliminary data.</text>
</comment>
<gene>
    <name evidence="3" type="ORF">BEN49_03545</name>
</gene>
<reference evidence="3 4" key="1">
    <citation type="submission" date="2016-08" db="EMBL/GenBank/DDBJ databases">
        <title>Hymenobacter coccineus sp. nov., Hymenobacter lapidarius sp. nov. and Hymenobacter glacialis sp. nov., isolated from Antarctic soil.</title>
        <authorList>
            <person name="Sedlacek I."/>
            <person name="Kralova S."/>
            <person name="Kyrova K."/>
            <person name="Maslanova I."/>
            <person name="Stankova E."/>
            <person name="Vrbovska V."/>
            <person name="Nemec M."/>
            <person name="Bartak M."/>
            <person name="Svec P."/>
            <person name="Busse H.-J."/>
            <person name="Pantucek R."/>
        </authorList>
    </citation>
    <scope>NUCLEOTIDE SEQUENCE [LARGE SCALE GENOMIC DNA]</scope>
    <source>
        <strain evidence="3 4">CCM 8649</strain>
    </source>
</reference>
<organism evidence="3 4">
    <name type="scientific">Hymenobacter coccineus</name>
    <dbReference type="NCBI Taxonomy" id="1908235"/>
    <lineage>
        <taxon>Bacteria</taxon>
        <taxon>Pseudomonadati</taxon>
        <taxon>Bacteroidota</taxon>
        <taxon>Cytophagia</taxon>
        <taxon>Cytophagales</taxon>
        <taxon>Hymenobacteraceae</taxon>
        <taxon>Hymenobacter</taxon>
    </lineage>
</organism>
<feature type="chain" id="PRO_5009579751" description="Copper-binding protein MbnP-like domain-containing protein" evidence="1">
    <location>
        <begin position="19"/>
        <end position="258"/>
    </location>
</feature>
<evidence type="ECO:0000259" key="2">
    <source>
        <dbReference type="Pfam" id="PF20243"/>
    </source>
</evidence>
<keyword evidence="4" id="KW-1185">Reference proteome</keyword>
<accession>A0A1G1TML3</accession>
<dbReference type="EMBL" id="MDZA01000011">
    <property type="protein sequence ID" value="OGX92117.1"/>
    <property type="molecule type" value="Genomic_DNA"/>
</dbReference>
<evidence type="ECO:0000313" key="4">
    <source>
        <dbReference type="Proteomes" id="UP000177506"/>
    </source>
</evidence>
<dbReference type="RefSeq" id="WP_070739378.1">
    <property type="nucleotide sequence ID" value="NZ_MDZA01000011.1"/>
</dbReference>
<evidence type="ECO:0000256" key="1">
    <source>
        <dbReference type="SAM" id="SignalP"/>
    </source>
</evidence>
<name>A0A1G1TML3_9BACT</name>
<dbReference type="Proteomes" id="UP000177506">
    <property type="component" value="Unassembled WGS sequence"/>
</dbReference>